<dbReference type="OrthoDB" id="10616940at2759"/>
<accession>A0A0B7NGH8</accession>
<keyword evidence="2" id="KW-1185">Reference proteome</keyword>
<dbReference type="AlphaFoldDB" id="A0A0B7NGH8"/>
<protein>
    <submittedName>
        <fullName evidence="1">Uncharacterized protein</fullName>
    </submittedName>
</protein>
<gene>
    <name evidence="1" type="primary">PARPA_08182.1 scaffold 32258</name>
</gene>
<evidence type="ECO:0000313" key="1">
    <source>
        <dbReference type="EMBL" id="CEP14026.1"/>
    </source>
</evidence>
<dbReference type="EMBL" id="LN730905">
    <property type="protein sequence ID" value="CEP14026.1"/>
    <property type="molecule type" value="Genomic_DNA"/>
</dbReference>
<name>A0A0B7NGH8_9FUNG</name>
<reference evidence="1 2" key="1">
    <citation type="submission" date="2014-09" db="EMBL/GenBank/DDBJ databases">
        <authorList>
            <person name="Ellenberger Sabrina"/>
        </authorList>
    </citation>
    <scope>NUCLEOTIDE SEQUENCE [LARGE SCALE GENOMIC DNA]</scope>
    <source>
        <strain evidence="1 2">CBS 412.66</strain>
    </source>
</reference>
<dbReference type="Proteomes" id="UP000054107">
    <property type="component" value="Unassembled WGS sequence"/>
</dbReference>
<sequence length="73" mass="7938">MVSQLAMSASQTTQKMDDILNHISDISTGRAPLNISISITKYRVLRITATSLSHHNRDALLSKPSTSLAADSR</sequence>
<evidence type="ECO:0000313" key="2">
    <source>
        <dbReference type="Proteomes" id="UP000054107"/>
    </source>
</evidence>
<proteinExistence type="predicted"/>
<organism evidence="1 2">
    <name type="scientific">Parasitella parasitica</name>
    <dbReference type="NCBI Taxonomy" id="35722"/>
    <lineage>
        <taxon>Eukaryota</taxon>
        <taxon>Fungi</taxon>
        <taxon>Fungi incertae sedis</taxon>
        <taxon>Mucoromycota</taxon>
        <taxon>Mucoromycotina</taxon>
        <taxon>Mucoromycetes</taxon>
        <taxon>Mucorales</taxon>
        <taxon>Mucorineae</taxon>
        <taxon>Mucoraceae</taxon>
        <taxon>Parasitella</taxon>
    </lineage>
</organism>